<proteinExistence type="inferred from homology"/>
<feature type="binding site" evidence="8">
    <location>
        <position position="182"/>
    </location>
    <ligand>
        <name>Fe cation</name>
        <dbReference type="ChEBI" id="CHEBI:24875"/>
        <label>2</label>
    </ligand>
</feature>
<keyword evidence="7 8" id="KW-0472">Membrane</keyword>
<keyword evidence="11" id="KW-1185">Reference proteome</keyword>
<comment type="catalytic activity">
    <reaction evidence="8">
        <text>a 5-methoxy-2-methyl-3-(all-trans-polyprenyl)benzene-1,4-diol + AH2 + O2 = a 3-demethylubiquinol + A + H2O</text>
        <dbReference type="Rhea" id="RHEA:50908"/>
        <dbReference type="Rhea" id="RHEA-COMP:10859"/>
        <dbReference type="Rhea" id="RHEA-COMP:10914"/>
        <dbReference type="ChEBI" id="CHEBI:13193"/>
        <dbReference type="ChEBI" id="CHEBI:15377"/>
        <dbReference type="ChEBI" id="CHEBI:15379"/>
        <dbReference type="ChEBI" id="CHEBI:17499"/>
        <dbReference type="ChEBI" id="CHEBI:84167"/>
        <dbReference type="ChEBI" id="CHEBI:84422"/>
        <dbReference type="EC" id="1.14.99.60"/>
    </reaction>
</comment>
<comment type="similarity">
    <text evidence="8">Belongs to the COQ7 family.</text>
</comment>
<sequence>MASLRSSALRISSTPLYEFLAPSVFRSGSGTIRYISSTSRAHAEVSSGTQPKSPNEPQRRIPKSGREAATNPAPLSKPLTQAQRDFLTSALRVNQAGELAATLIYKAQTPLIVASHPHLRPLMKHMYDQEAGHFNTFNALIAKHRVRPTAMYPMWTVMSTALGWGTALMGREAAMACTEAVETEIGSHYNEQVRILLEMVENMEKEGQEVGEELRTLVDTIRKIRDEELEHLDHAVENDAQQAVPHAALVGFIRAGCRSAIWVSERV</sequence>
<feature type="binding site" evidence="8">
    <location>
        <position position="98"/>
    </location>
    <ligand>
        <name>Fe cation</name>
        <dbReference type="ChEBI" id="CHEBI:24875"/>
        <label>1</label>
    </ligand>
</feature>
<accession>A0ABR4PMY2</accession>
<evidence type="ECO:0000256" key="2">
    <source>
        <dbReference type="ARBA" id="ARBA00022688"/>
    </source>
</evidence>
<evidence type="ECO:0000256" key="7">
    <source>
        <dbReference type="ARBA" id="ARBA00023136"/>
    </source>
</evidence>
<evidence type="ECO:0000256" key="8">
    <source>
        <dbReference type="HAMAP-Rule" id="MF_03194"/>
    </source>
</evidence>
<dbReference type="Proteomes" id="UP001629113">
    <property type="component" value="Unassembled WGS sequence"/>
</dbReference>
<dbReference type="PANTHER" id="PTHR11237:SF4">
    <property type="entry name" value="5-DEMETHOXYUBIQUINONE HYDROXYLASE, MITOCHONDRIAL"/>
    <property type="match status" value="1"/>
</dbReference>
<dbReference type="SUPFAM" id="SSF47240">
    <property type="entry name" value="Ferritin-like"/>
    <property type="match status" value="1"/>
</dbReference>
<evidence type="ECO:0000256" key="3">
    <source>
        <dbReference type="ARBA" id="ARBA00022723"/>
    </source>
</evidence>
<keyword evidence="10" id="KW-0830">Ubiquinone</keyword>
<keyword evidence="6 8" id="KW-0503">Monooxygenase</keyword>
<dbReference type="EMBL" id="JBFCZG010000003">
    <property type="protein sequence ID" value="KAL3424583.1"/>
    <property type="molecule type" value="Genomic_DNA"/>
</dbReference>
<feature type="binding site" evidence="8">
    <location>
        <position position="130"/>
    </location>
    <ligand>
        <name>Fe cation</name>
        <dbReference type="ChEBI" id="CHEBI:24875"/>
        <label>1</label>
    </ligand>
</feature>
<dbReference type="Pfam" id="PF03232">
    <property type="entry name" value="COQ7"/>
    <property type="match status" value="1"/>
</dbReference>
<comment type="pathway">
    <text evidence="1 8">Cofactor biosynthesis; ubiquinone biosynthesis.</text>
</comment>
<protein>
    <recommendedName>
        <fullName evidence="8">5-demethoxyubiquinone hydroxylase, mitochondrial</fullName>
        <shortName evidence="8">DMQ hydroxylase</shortName>
        <ecNumber evidence="8">1.14.99.60</ecNumber>
    </recommendedName>
    <alternativeName>
        <fullName evidence="8">Ubiquinone biosynthesis monooxygenase COQ7</fullName>
    </alternativeName>
</protein>
<dbReference type="PANTHER" id="PTHR11237">
    <property type="entry name" value="COENZYME Q10 BIOSYNTHESIS PROTEIN 7"/>
    <property type="match status" value="1"/>
</dbReference>
<dbReference type="InterPro" id="IPR009078">
    <property type="entry name" value="Ferritin-like_SF"/>
</dbReference>
<keyword evidence="5 8" id="KW-0408">Iron</keyword>
<evidence type="ECO:0000256" key="6">
    <source>
        <dbReference type="ARBA" id="ARBA00023033"/>
    </source>
</evidence>
<comment type="subcellular location">
    <subcellularLocation>
        <location evidence="8">Mitochondrion inner membrane</location>
        <topology evidence="8">Peripheral membrane protein</topology>
        <orientation evidence="8">Matrix side</orientation>
    </subcellularLocation>
</comment>
<dbReference type="HAMAP" id="MF_01658">
    <property type="entry name" value="COQ7"/>
    <property type="match status" value="1"/>
</dbReference>
<keyword evidence="2 8" id="KW-0831">Ubiquinone biosynthesis</keyword>
<evidence type="ECO:0000256" key="9">
    <source>
        <dbReference type="SAM" id="MobiDB-lite"/>
    </source>
</evidence>
<feature type="binding site" evidence="8">
    <location>
        <position position="130"/>
    </location>
    <ligand>
        <name>Fe cation</name>
        <dbReference type="ChEBI" id="CHEBI:24875"/>
        <label>2</label>
    </ligand>
</feature>
<feature type="compositionally biased region" description="Polar residues" evidence="9">
    <location>
        <begin position="40"/>
        <end position="56"/>
    </location>
</feature>
<keyword evidence="4 8" id="KW-0560">Oxidoreductase</keyword>
<dbReference type="EC" id="1.14.99.60" evidence="8"/>
<keyword evidence="8" id="KW-0999">Mitochondrion inner membrane</keyword>
<keyword evidence="8" id="KW-0496">Mitochondrion</keyword>
<feature type="binding site" evidence="8">
    <location>
        <position position="228"/>
    </location>
    <ligand>
        <name>Fe cation</name>
        <dbReference type="ChEBI" id="CHEBI:24875"/>
        <label>2</label>
    </ligand>
</feature>
<keyword evidence="3 8" id="KW-0479">Metal-binding</keyword>
<evidence type="ECO:0000313" key="11">
    <source>
        <dbReference type="Proteomes" id="UP001629113"/>
    </source>
</evidence>
<feature type="binding site" evidence="8">
    <location>
        <position position="228"/>
    </location>
    <ligand>
        <name>Fe cation</name>
        <dbReference type="ChEBI" id="CHEBI:24875"/>
        <label>1</label>
    </ligand>
</feature>
<name>A0ABR4PMY2_9HELO</name>
<dbReference type="CDD" id="cd01042">
    <property type="entry name" value="DMQH"/>
    <property type="match status" value="1"/>
</dbReference>
<reference evidence="10 11" key="1">
    <citation type="submission" date="2024-06" db="EMBL/GenBank/DDBJ databases">
        <title>Complete genome of Phlyctema vagabunda strain 19-DSS-EL-015.</title>
        <authorList>
            <person name="Fiorenzani C."/>
        </authorList>
    </citation>
    <scope>NUCLEOTIDE SEQUENCE [LARGE SCALE GENOMIC DNA]</scope>
    <source>
        <strain evidence="10 11">19-DSS-EL-015</strain>
    </source>
</reference>
<comment type="subunit">
    <text evidence="8">Component of a multi-subunit COQ enzyme complex, composed of at least COQ3, COQ4, COQ5, COQ6, COQ7 and COQ9.</text>
</comment>
<organism evidence="10 11">
    <name type="scientific">Phlyctema vagabunda</name>
    <dbReference type="NCBI Taxonomy" id="108571"/>
    <lineage>
        <taxon>Eukaryota</taxon>
        <taxon>Fungi</taxon>
        <taxon>Dikarya</taxon>
        <taxon>Ascomycota</taxon>
        <taxon>Pezizomycotina</taxon>
        <taxon>Leotiomycetes</taxon>
        <taxon>Helotiales</taxon>
        <taxon>Dermateaceae</taxon>
        <taxon>Phlyctema</taxon>
    </lineage>
</organism>
<evidence type="ECO:0000256" key="1">
    <source>
        <dbReference type="ARBA" id="ARBA00004749"/>
    </source>
</evidence>
<feature type="region of interest" description="Disordered" evidence="9">
    <location>
        <begin position="40"/>
        <end position="78"/>
    </location>
</feature>
<dbReference type="InterPro" id="IPR011566">
    <property type="entry name" value="Ubq_synth_Coq7"/>
</dbReference>
<evidence type="ECO:0000256" key="5">
    <source>
        <dbReference type="ARBA" id="ARBA00023004"/>
    </source>
</evidence>
<feature type="binding site" evidence="8">
    <location>
        <position position="231"/>
    </location>
    <ligand>
        <name>Fe cation</name>
        <dbReference type="ChEBI" id="CHEBI:24875"/>
        <label>2</label>
    </ligand>
</feature>
<comment type="cofactor">
    <cofactor evidence="8">
        <name>Fe cation</name>
        <dbReference type="ChEBI" id="CHEBI:24875"/>
    </cofactor>
    <text evidence="8">Binds 2 iron ions per subunit.</text>
</comment>
<comment type="caution">
    <text evidence="10">The sequence shown here is derived from an EMBL/GenBank/DDBJ whole genome shotgun (WGS) entry which is preliminary data.</text>
</comment>
<gene>
    <name evidence="8" type="primary">COQ7</name>
    <name evidence="10" type="ORF">PVAG01_03864</name>
</gene>
<comment type="function">
    <text evidence="8">Catalyzes the hydroxylation of 2-polyprenyl-3-methyl-6-methoxy-1,4-benzoquinol (DMQH2) during ubiquinone biosynthesis. Has also a structural role in the COQ enzyme complex, stabilizing other COQ polypeptides.</text>
</comment>
<evidence type="ECO:0000313" key="10">
    <source>
        <dbReference type="EMBL" id="KAL3424583.1"/>
    </source>
</evidence>
<evidence type="ECO:0000256" key="4">
    <source>
        <dbReference type="ARBA" id="ARBA00023002"/>
    </source>
</evidence>
<feature type="binding site" evidence="8">
    <location>
        <position position="133"/>
    </location>
    <ligand>
        <name>Fe cation</name>
        <dbReference type="ChEBI" id="CHEBI:24875"/>
        <label>1</label>
    </ligand>
</feature>